<proteinExistence type="inferred from homology"/>
<dbReference type="EMBL" id="CP041405">
    <property type="protein sequence ID" value="QDM45360.1"/>
    <property type="molecule type" value="Genomic_DNA"/>
</dbReference>
<feature type="transmembrane region" description="Helical" evidence="9">
    <location>
        <begin position="107"/>
        <end position="133"/>
    </location>
</feature>
<feature type="transmembrane region" description="Helical" evidence="9">
    <location>
        <begin position="40"/>
        <end position="64"/>
    </location>
</feature>
<dbReference type="GO" id="GO:0016020">
    <property type="term" value="C:membrane"/>
    <property type="evidence" value="ECO:0007669"/>
    <property type="project" value="UniProtKB-SubCell"/>
</dbReference>
<evidence type="ECO:0000256" key="1">
    <source>
        <dbReference type="ARBA" id="ARBA00004141"/>
    </source>
</evidence>
<keyword evidence="13" id="KW-1185">Reference proteome</keyword>
<dbReference type="EMBL" id="JAMDMM010000024">
    <property type="protein sequence ID" value="MCY9608277.1"/>
    <property type="molecule type" value="Genomic_DNA"/>
</dbReference>
<protein>
    <submittedName>
        <fullName evidence="10">Endospore germination permease</fullName>
    </submittedName>
    <submittedName>
        <fullName evidence="11">GerAB/ArcD/ProY family transporter</fullName>
    </submittedName>
</protein>
<reference evidence="10 13" key="2">
    <citation type="submission" date="2022-05" db="EMBL/GenBank/DDBJ databases">
        <title>Genome Sequencing of Bee-Associated Microbes.</title>
        <authorList>
            <person name="Dunlap C."/>
        </authorList>
    </citation>
    <scope>NUCLEOTIDE SEQUENCE [LARGE SCALE GENOMIC DNA]</scope>
    <source>
        <strain evidence="10 13">NRRL B-14613</strain>
    </source>
</reference>
<feature type="transmembrane region" description="Helical" evidence="9">
    <location>
        <begin position="301"/>
        <end position="320"/>
    </location>
</feature>
<dbReference type="Pfam" id="PF03845">
    <property type="entry name" value="Spore_permease"/>
    <property type="match status" value="1"/>
</dbReference>
<evidence type="ECO:0000256" key="2">
    <source>
        <dbReference type="ARBA" id="ARBA00007998"/>
    </source>
</evidence>
<feature type="transmembrane region" description="Helical" evidence="9">
    <location>
        <begin position="218"/>
        <end position="238"/>
    </location>
</feature>
<keyword evidence="6 9" id="KW-1133">Transmembrane helix</keyword>
<feature type="transmembrane region" description="Helical" evidence="9">
    <location>
        <begin position="267"/>
        <end position="289"/>
    </location>
</feature>
<dbReference type="RefSeq" id="WP_087444068.1">
    <property type="nucleotide sequence ID" value="NZ_CABMNB010000039.1"/>
</dbReference>
<feature type="transmembrane region" description="Helical" evidence="9">
    <location>
        <begin position="12"/>
        <end position="34"/>
    </location>
</feature>
<feature type="region of interest" description="Disordered" evidence="8">
    <location>
        <begin position="360"/>
        <end position="386"/>
    </location>
</feature>
<gene>
    <name evidence="11" type="ORF">FLT43_19170</name>
    <name evidence="10" type="ORF">M5W83_14105</name>
</gene>
<dbReference type="AlphaFoldDB" id="A0AAP9DWR9"/>
<keyword evidence="3" id="KW-0813">Transport</keyword>
<evidence type="ECO:0000256" key="9">
    <source>
        <dbReference type="SAM" id="Phobius"/>
    </source>
</evidence>
<dbReference type="Proteomes" id="UP000315377">
    <property type="component" value="Chromosome"/>
</dbReference>
<dbReference type="PANTHER" id="PTHR34975">
    <property type="entry name" value="SPORE GERMINATION PROTEIN A2"/>
    <property type="match status" value="1"/>
</dbReference>
<keyword evidence="7 9" id="KW-0472">Membrane</keyword>
<evidence type="ECO:0000313" key="12">
    <source>
        <dbReference type="Proteomes" id="UP000315377"/>
    </source>
</evidence>
<dbReference type="PANTHER" id="PTHR34975:SF2">
    <property type="entry name" value="SPORE GERMINATION PROTEIN A2"/>
    <property type="match status" value="1"/>
</dbReference>
<evidence type="ECO:0000256" key="7">
    <source>
        <dbReference type="ARBA" id="ARBA00023136"/>
    </source>
</evidence>
<dbReference type="InterPro" id="IPR004761">
    <property type="entry name" value="Spore_GerAB"/>
</dbReference>
<evidence type="ECO:0000313" key="11">
    <source>
        <dbReference type="EMBL" id="QDM45360.1"/>
    </source>
</evidence>
<evidence type="ECO:0000256" key="6">
    <source>
        <dbReference type="ARBA" id="ARBA00022989"/>
    </source>
</evidence>
<evidence type="ECO:0000256" key="4">
    <source>
        <dbReference type="ARBA" id="ARBA00022544"/>
    </source>
</evidence>
<dbReference type="GO" id="GO:0009847">
    <property type="term" value="P:spore germination"/>
    <property type="evidence" value="ECO:0007669"/>
    <property type="project" value="InterPro"/>
</dbReference>
<evidence type="ECO:0000256" key="5">
    <source>
        <dbReference type="ARBA" id="ARBA00022692"/>
    </source>
</evidence>
<comment type="subcellular location">
    <subcellularLocation>
        <location evidence="1">Membrane</location>
        <topology evidence="1">Multi-pass membrane protein</topology>
    </subcellularLocation>
</comment>
<reference evidence="11 12" key="1">
    <citation type="submission" date="2019-07" db="EMBL/GenBank/DDBJ databases">
        <title>Paenibacillus thiaminolyticus NRRL B-4156.</title>
        <authorList>
            <person name="Hehnly C."/>
            <person name="Zhang L."/>
        </authorList>
    </citation>
    <scope>NUCLEOTIDE SEQUENCE [LARGE SCALE GENOMIC DNA]</scope>
    <source>
        <strain evidence="11 12">NRRL B-4156</strain>
    </source>
</reference>
<accession>A0AAP9DWR9</accession>
<dbReference type="NCBIfam" id="TIGR00912">
    <property type="entry name" value="2A0309"/>
    <property type="match status" value="1"/>
</dbReference>
<sequence>MERGRITWPQLSMLLYLMVGATSVLALPTISAQFAKHDMWLSPIVGSVTGFFTLAVVLKLHSYYPELTLVQQAELLLGRWLGGAANVVVLLFIWHGTGLITREYGEFIVGSVLIRTPQPVVVFCFIFICAVAIRGGIEVIGRFSMLIAPVFLGFIVVIPLMLIPNLDVMQTFPVLEHGWGPVWKGSILPLTWFMEFALAGLILPFVKGSRSKWKWGMSAVALMLFTMVVTNLTCLWFFGTLSSMFTFPIFAASRYISLGDFFEHMEAIIMVLWVLSGFVQVITWYYILVIGTAQWLKLEDYRPIVFPIGLLMVIMTFWITDNIQDMIDLFMTTEPLFSAMVQVVYPVLLLGLAWLRQKGKSKDKGRSGGNGPETKHGAAAAGAKGR</sequence>
<dbReference type="Proteomes" id="UP001209276">
    <property type="component" value="Unassembled WGS sequence"/>
</dbReference>
<evidence type="ECO:0000313" key="13">
    <source>
        <dbReference type="Proteomes" id="UP001209276"/>
    </source>
</evidence>
<feature type="transmembrane region" description="Helical" evidence="9">
    <location>
        <begin position="336"/>
        <end position="355"/>
    </location>
</feature>
<comment type="similarity">
    <text evidence="2">Belongs to the amino acid-polyamine-organocation (APC) superfamily. Spore germination protein (SGP) (TC 2.A.3.9) family.</text>
</comment>
<feature type="transmembrane region" description="Helical" evidence="9">
    <location>
        <begin position="145"/>
        <end position="166"/>
    </location>
</feature>
<name>A0AAP9DWR9_PANTH</name>
<evidence type="ECO:0000256" key="8">
    <source>
        <dbReference type="SAM" id="MobiDB-lite"/>
    </source>
</evidence>
<keyword evidence="5 9" id="KW-0812">Transmembrane</keyword>
<keyword evidence="4" id="KW-0309">Germination</keyword>
<organism evidence="11 12">
    <name type="scientific">Paenibacillus thiaminolyticus</name>
    <name type="common">Bacillus thiaminolyticus</name>
    <dbReference type="NCBI Taxonomy" id="49283"/>
    <lineage>
        <taxon>Bacteria</taxon>
        <taxon>Bacillati</taxon>
        <taxon>Bacillota</taxon>
        <taxon>Bacilli</taxon>
        <taxon>Bacillales</taxon>
        <taxon>Paenibacillaceae</taxon>
        <taxon>Paenibacillus</taxon>
    </lineage>
</organism>
<feature type="compositionally biased region" description="Low complexity" evidence="8">
    <location>
        <begin position="377"/>
        <end position="386"/>
    </location>
</feature>
<evidence type="ECO:0000256" key="3">
    <source>
        <dbReference type="ARBA" id="ARBA00022448"/>
    </source>
</evidence>
<feature type="transmembrane region" description="Helical" evidence="9">
    <location>
        <begin position="186"/>
        <end position="206"/>
    </location>
</feature>
<feature type="transmembrane region" description="Helical" evidence="9">
    <location>
        <begin position="76"/>
        <end position="95"/>
    </location>
</feature>
<dbReference type="GeneID" id="76998085"/>
<evidence type="ECO:0000313" key="10">
    <source>
        <dbReference type="EMBL" id="MCY9608277.1"/>
    </source>
</evidence>